<dbReference type="AlphaFoldDB" id="A0A1S3ISS9"/>
<name>A0A1S3ISS9_LINAN</name>
<dbReference type="OMA" id="NTHHYGE"/>
<dbReference type="RefSeq" id="XP_013400584.1">
    <property type="nucleotide sequence ID" value="XM_013545130.1"/>
</dbReference>
<feature type="compositionally biased region" description="Low complexity" evidence="4">
    <location>
        <begin position="365"/>
        <end position="376"/>
    </location>
</feature>
<dbReference type="PROSITE" id="PS50088">
    <property type="entry name" value="ANK_REPEAT"/>
    <property type="match status" value="8"/>
</dbReference>
<evidence type="ECO:0000313" key="6">
    <source>
        <dbReference type="Proteomes" id="UP000085678"/>
    </source>
</evidence>
<organism evidence="6 8">
    <name type="scientific">Lingula anatina</name>
    <name type="common">Brachiopod</name>
    <name type="synonym">Lingula unguis</name>
    <dbReference type="NCBI Taxonomy" id="7574"/>
    <lineage>
        <taxon>Eukaryota</taxon>
        <taxon>Metazoa</taxon>
        <taxon>Spiralia</taxon>
        <taxon>Lophotrochozoa</taxon>
        <taxon>Brachiopoda</taxon>
        <taxon>Linguliformea</taxon>
        <taxon>Lingulata</taxon>
        <taxon>Lingulida</taxon>
        <taxon>Linguloidea</taxon>
        <taxon>Lingulidae</taxon>
        <taxon>Lingula</taxon>
    </lineage>
</organism>
<dbReference type="InterPro" id="IPR002110">
    <property type="entry name" value="Ankyrin_rpt"/>
</dbReference>
<dbReference type="Pfam" id="PF00023">
    <property type="entry name" value="Ank"/>
    <property type="match status" value="1"/>
</dbReference>
<feature type="repeat" description="ANK" evidence="3">
    <location>
        <begin position="510"/>
        <end position="542"/>
    </location>
</feature>
<dbReference type="STRING" id="7574.A0A1S3ISS9"/>
<keyword evidence="6" id="KW-1185">Reference proteome</keyword>
<evidence type="ECO:0000256" key="4">
    <source>
        <dbReference type="SAM" id="MobiDB-lite"/>
    </source>
</evidence>
<reference evidence="7 8" key="1">
    <citation type="submission" date="2025-04" db="UniProtKB">
        <authorList>
            <consortium name="RefSeq"/>
        </authorList>
    </citation>
    <scope>IDENTIFICATION</scope>
    <source>
        <tissue evidence="7 8">Gonads</tissue>
    </source>
</reference>
<feature type="compositionally biased region" description="Low complexity" evidence="4">
    <location>
        <begin position="329"/>
        <end position="343"/>
    </location>
</feature>
<dbReference type="KEGG" id="lak:106166531"/>
<feature type="repeat" description="ANK" evidence="3">
    <location>
        <begin position="475"/>
        <end position="509"/>
    </location>
</feature>
<feature type="repeat" description="ANK" evidence="3">
    <location>
        <begin position="445"/>
        <end position="472"/>
    </location>
</feature>
<evidence type="ECO:0000259" key="5">
    <source>
        <dbReference type="PROSITE" id="PS50225"/>
    </source>
</evidence>
<feature type="region of interest" description="Disordered" evidence="4">
    <location>
        <begin position="357"/>
        <end position="376"/>
    </location>
</feature>
<feature type="repeat" description="ANK" evidence="3">
    <location>
        <begin position="272"/>
        <end position="304"/>
    </location>
</feature>
<gene>
    <name evidence="7 8" type="primary">LOC106166531</name>
</gene>
<dbReference type="GeneID" id="106166531"/>
<evidence type="ECO:0000313" key="8">
    <source>
        <dbReference type="RefSeq" id="XP_013400584.1"/>
    </source>
</evidence>
<evidence type="ECO:0000256" key="2">
    <source>
        <dbReference type="ARBA" id="ARBA00023043"/>
    </source>
</evidence>
<dbReference type="SUPFAM" id="SSF48403">
    <property type="entry name" value="Ankyrin repeat"/>
    <property type="match status" value="3"/>
</dbReference>
<feature type="region of interest" description="Disordered" evidence="4">
    <location>
        <begin position="305"/>
        <end position="343"/>
    </location>
</feature>
<feature type="repeat" description="ANK" evidence="3">
    <location>
        <begin position="235"/>
        <end position="268"/>
    </location>
</feature>
<dbReference type="RefSeq" id="XP_013400582.1">
    <property type="nucleotide sequence ID" value="XM_013545128.1"/>
</dbReference>
<evidence type="ECO:0000256" key="3">
    <source>
        <dbReference type="PROSITE-ProRule" id="PRU00023"/>
    </source>
</evidence>
<dbReference type="PROSITE" id="PS50225">
    <property type="entry name" value="SOCS"/>
    <property type="match status" value="1"/>
</dbReference>
<keyword evidence="2 3" id="KW-0040">ANK repeat</keyword>
<feature type="repeat" description="ANK" evidence="3">
    <location>
        <begin position="100"/>
        <end position="128"/>
    </location>
</feature>
<dbReference type="PANTHER" id="PTHR24171">
    <property type="entry name" value="ANKYRIN REPEAT DOMAIN-CONTAINING PROTEIN 39-RELATED"/>
    <property type="match status" value="1"/>
</dbReference>
<protein>
    <submittedName>
        <fullName evidence="7 8">Ankyrin-1</fullName>
    </submittedName>
</protein>
<dbReference type="Gene3D" id="1.25.40.20">
    <property type="entry name" value="Ankyrin repeat-containing domain"/>
    <property type="match status" value="3"/>
</dbReference>
<feature type="domain" description="SOCS box" evidence="5">
    <location>
        <begin position="589"/>
        <end position="645"/>
    </location>
</feature>
<dbReference type="InterPro" id="IPR036770">
    <property type="entry name" value="Ankyrin_rpt-contain_sf"/>
</dbReference>
<feature type="repeat" description="ANK" evidence="3">
    <location>
        <begin position="31"/>
        <end position="57"/>
    </location>
</feature>
<evidence type="ECO:0000313" key="7">
    <source>
        <dbReference type="RefSeq" id="XP_013400582.1"/>
    </source>
</evidence>
<dbReference type="PANTHER" id="PTHR24171:SF10">
    <property type="entry name" value="ANKYRIN REPEAT DOMAIN-CONTAINING PROTEIN 29-LIKE"/>
    <property type="match status" value="1"/>
</dbReference>
<feature type="repeat" description="ANK" evidence="3">
    <location>
        <begin position="132"/>
        <end position="164"/>
    </location>
</feature>
<sequence>MDLLSAVRAGNIQATEQALKDGESPNIRDEEGNVPLLLAVEQKKLSLVQLLLQYGADPVSECATPDRSSPFSFALYTEDILMLETFIKHGVDLNQTLPKENAPALILAVDLGSSRLVNLLLSYGADVNHICAGITPLIKAIENKHIGITRTLLEHGAKVKEKNVDVTPLATALMTNDSDIVRITLQYAQREGININNTFGGFAIAPLLLSAKFGLANSTRVLLEAGCDANVTTQYGETALHFAVQGYSNTAVIAILLEAGCNPFIADLQTGKGNTALHLACHLGNLAAVKMLYSHMVNMWNKDERIQSGSKHKRTSFSSIGEDPEHTASGPSSHFSSSGSGSLPSYHTALNKRSNQYGGVGSMKSQQPSQVSGQPSQAMPSVLAYCQAADSVLSLPNEQWHTPVGKTLLSGKLQVLEYFISIVQHIRLYLPASASKAVSEVDLLLHRAVSSGQLEVVKFLLEIGYDINKPDETKSCATPLIAAARQAYTNINMCQFLVEHGAQLNAVDKNHETALSTAVYFGFEKNAALLIQHGADLNLPDARSTTPLYWAIFNARIPTLQLLIHAGAKFTHEQLRLTPKNLKVTRDPHLSAWMLEQISNPRSLQLTCILMLRRHLAELSAGRTILPRISLLPLPKSLQSMLTFV</sequence>
<dbReference type="SMART" id="SM00248">
    <property type="entry name" value="ANK"/>
    <property type="match status" value="12"/>
</dbReference>
<accession>A0A1S3ISS9</accession>
<dbReference type="InterPro" id="IPR001496">
    <property type="entry name" value="SOCS_box"/>
</dbReference>
<keyword evidence="1" id="KW-0677">Repeat</keyword>
<dbReference type="Proteomes" id="UP000085678">
    <property type="component" value="Unplaced"/>
</dbReference>
<proteinExistence type="predicted"/>
<evidence type="ECO:0000256" key="1">
    <source>
        <dbReference type="ARBA" id="ARBA00022737"/>
    </source>
</evidence>
<dbReference type="PROSITE" id="PS50297">
    <property type="entry name" value="ANK_REP_REGION"/>
    <property type="match status" value="6"/>
</dbReference>
<dbReference type="OrthoDB" id="6080827at2759"/>
<dbReference type="Pfam" id="PF12796">
    <property type="entry name" value="Ank_2"/>
    <property type="match status" value="3"/>
</dbReference>